<reference evidence="2" key="1">
    <citation type="submission" date="2020-05" db="EMBL/GenBank/DDBJ databases">
        <title>High-Quality Genomes of Partial-Nitritation/Anammox System by Hierarchical Clustering Based Hybrid Assembly.</title>
        <authorList>
            <person name="Liu L."/>
            <person name="Wang Y."/>
            <person name="Che Y."/>
            <person name="Chen Y."/>
            <person name="Xia Y."/>
            <person name="Luo R."/>
            <person name="Cheng S.H."/>
            <person name="Zheng C."/>
            <person name="Zhang T."/>
        </authorList>
    </citation>
    <scope>NUCLEOTIDE SEQUENCE</scope>
    <source>
        <strain evidence="2">H1_PAT1</strain>
    </source>
</reference>
<sequence>MSDRLKRILFIAFFIVFSIGIGGAIYMYFFRPVPAPTPVVPPEELGGALPGAGEGAPGIPGEVLPPGALPSAEAVPGAVAPTPVSELQTVILNEGISNNVSLSSDGRSARYYSPEDSKFYKVNADGLITALSDQTFPSVESVSWGHTRDQAILSFPDGSNIYYDFASGKQKTLPQHWNDFDFSPDDKNIVAKSDAVAPESRFLIVADPDGSNPRAIEPLGNNSNKTFPVWTDNKQIIAYATVGEAKGFDRQEIIMIGQNHENFKGLLVEGRGFTPLWSPTGRQIVYSVWNAESGFRPELWTSGGSAENMNQNRIKLGIQTWADKCVWANETTLYCGVPSLLPSGAGLERSLFTNTVDNVMKIDLATGEQIQLGSPGTGLSVTNPVIVDEGRYLMFRDAATGGLYRFRLF</sequence>
<comment type="caution">
    <text evidence="2">The sequence shown here is derived from an EMBL/GenBank/DDBJ whole genome shotgun (WGS) entry which is preliminary data.</text>
</comment>
<keyword evidence="1" id="KW-0812">Transmembrane</keyword>
<protein>
    <submittedName>
        <fullName evidence="2">Uncharacterized protein</fullName>
    </submittedName>
</protein>
<evidence type="ECO:0000313" key="2">
    <source>
        <dbReference type="EMBL" id="MBE7524988.1"/>
    </source>
</evidence>
<name>A0A928TSJ6_UNCKA</name>
<gene>
    <name evidence="2" type="ORF">HS096_01135</name>
</gene>
<proteinExistence type="predicted"/>
<dbReference type="Gene3D" id="2.120.10.30">
    <property type="entry name" value="TolB, C-terminal domain"/>
    <property type="match status" value="1"/>
</dbReference>
<evidence type="ECO:0000256" key="1">
    <source>
        <dbReference type="SAM" id="Phobius"/>
    </source>
</evidence>
<accession>A0A928TSJ6</accession>
<dbReference type="EMBL" id="JABTTY010000001">
    <property type="protein sequence ID" value="MBE7524988.1"/>
    <property type="molecule type" value="Genomic_DNA"/>
</dbReference>
<dbReference type="Proteomes" id="UP000710385">
    <property type="component" value="Unassembled WGS sequence"/>
</dbReference>
<dbReference type="InterPro" id="IPR011042">
    <property type="entry name" value="6-blade_b-propeller_TolB-like"/>
</dbReference>
<keyword evidence="1" id="KW-0472">Membrane</keyword>
<dbReference type="SUPFAM" id="SSF82171">
    <property type="entry name" value="DPP6 N-terminal domain-like"/>
    <property type="match status" value="1"/>
</dbReference>
<dbReference type="AlphaFoldDB" id="A0A928TSJ6"/>
<keyword evidence="1" id="KW-1133">Transmembrane helix</keyword>
<organism evidence="2 3">
    <name type="scientific">candidate division WWE3 bacterium</name>
    <dbReference type="NCBI Taxonomy" id="2053526"/>
    <lineage>
        <taxon>Bacteria</taxon>
        <taxon>Katanobacteria</taxon>
    </lineage>
</organism>
<feature type="transmembrane region" description="Helical" evidence="1">
    <location>
        <begin position="7"/>
        <end position="29"/>
    </location>
</feature>
<evidence type="ECO:0000313" key="3">
    <source>
        <dbReference type="Proteomes" id="UP000710385"/>
    </source>
</evidence>